<dbReference type="SUPFAM" id="SSF89155">
    <property type="entry name" value="TorD-like"/>
    <property type="match status" value="1"/>
</dbReference>
<dbReference type="InterPro" id="IPR020945">
    <property type="entry name" value="DMSO/NO3_reduct_chaperone"/>
</dbReference>
<gene>
    <name evidence="2" type="ORF">EV699_111142</name>
</gene>
<dbReference type="InterPro" id="IPR050289">
    <property type="entry name" value="TorD/DmsD_chaperones"/>
</dbReference>
<dbReference type="PANTHER" id="PTHR34227">
    <property type="entry name" value="CHAPERONE PROTEIN YCDY"/>
    <property type="match status" value="1"/>
</dbReference>
<evidence type="ECO:0000256" key="1">
    <source>
        <dbReference type="ARBA" id="ARBA00023186"/>
    </source>
</evidence>
<evidence type="ECO:0000313" key="2">
    <source>
        <dbReference type="EMBL" id="TCO80941.1"/>
    </source>
</evidence>
<proteinExistence type="predicted"/>
<dbReference type="Gene3D" id="1.10.3480.10">
    <property type="entry name" value="TorD-like"/>
    <property type="match status" value="1"/>
</dbReference>
<dbReference type="InterPro" id="IPR036411">
    <property type="entry name" value="TorD-like_sf"/>
</dbReference>
<name>A0A4R2L1N4_9GAMM</name>
<evidence type="ECO:0000313" key="3">
    <source>
        <dbReference type="Proteomes" id="UP000295765"/>
    </source>
</evidence>
<dbReference type="OrthoDB" id="8526323at2"/>
<reference evidence="2 3" key="1">
    <citation type="submission" date="2019-03" db="EMBL/GenBank/DDBJ databases">
        <title>Genomic Encyclopedia of Type Strains, Phase IV (KMG-IV): sequencing the most valuable type-strain genomes for metagenomic binning, comparative biology and taxonomic classification.</title>
        <authorList>
            <person name="Goeker M."/>
        </authorList>
    </citation>
    <scope>NUCLEOTIDE SEQUENCE [LARGE SCALE GENOMIC DNA]</scope>
    <source>
        <strain evidence="2 3">DSM 25287</strain>
    </source>
</reference>
<dbReference type="Proteomes" id="UP000295765">
    <property type="component" value="Unassembled WGS sequence"/>
</dbReference>
<comment type="caution">
    <text evidence="2">The sequence shown here is derived from an EMBL/GenBank/DDBJ whole genome shotgun (WGS) entry which is preliminary data.</text>
</comment>
<keyword evidence="3" id="KW-1185">Reference proteome</keyword>
<accession>A0A4R2L1N4</accession>
<sequence>MSAASDAVALRGTTWTLLAALLRAPPDAALLARLRALPAGDPGDPRPLAAAWAALRSAACTSAPETLAAEYQALFIGVGRGELVPYGSWYLTGFLMERPLGELRDTLARLGYARSDGAHEPEDHAGALCETLALLLADPDLTAEQATAFFAQHVDPWIGHFFADLENAPSAHFYRAVGRLGSAFVAFERRYLALPP</sequence>
<dbReference type="Pfam" id="PF02613">
    <property type="entry name" value="Nitrate_red_del"/>
    <property type="match status" value="1"/>
</dbReference>
<organism evidence="2 3">
    <name type="scientific">Plasticicumulans lactativorans</name>
    <dbReference type="NCBI Taxonomy" id="1133106"/>
    <lineage>
        <taxon>Bacteria</taxon>
        <taxon>Pseudomonadati</taxon>
        <taxon>Pseudomonadota</taxon>
        <taxon>Gammaproteobacteria</taxon>
        <taxon>Candidatus Competibacteraceae</taxon>
        <taxon>Plasticicumulans</taxon>
    </lineage>
</organism>
<dbReference type="RefSeq" id="WP_132542747.1">
    <property type="nucleotide sequence ID" value="NZ_SLWY01000011.1"/>
</dbReference>
<dbReference type="EMBL" id="SLWY01000011">
    <property type="protein sequence ID" value="TCO80941.1"/>
    <property type="molecule type" value="Genomic_DNA"/>
</dbReference>
<dbReference type="PANTHER" id="PTHR34227:SF1">
    <property type="entry name" value="DIMETHYL SULFOXIDE REDUCTASE CHAPERONE-RELATED"/>
    <property type="match status" value="1"/>
</dbReference>
<keyword evidence="1" id="KW-0143">Chaperone</keyword>
<dbReference type="AlphaFoldDB" id="A0A4R2L1N4"/>
<protein>
    <submittedName>
        <fullName evidence="2">TorA maturation chaperone TorD</fullName>
    </submittedName>
</protein>